<sequence>MTATDKKKMLRERYLKPKTKLRKLRLGEEFTTEYVANLIGLQRRQYEQKEQGKYPFNDYEMEILSKTFDVSIEDIFFNY</sequence>
<evidence type="ECO:0000313" key="2">
    <source>
        <dbReference type="EMBL" id="PCF53172.1"/>
    </source>
</evidence>
<dbReference type="SUPFAM" id="SSF47413">
    <property type="entry name" value="lambda repressor-like DNA-binding domains"/>
    <property type="match status" value="1"/>
</dbReference>
<feature type="domain" description="HTH cro/C1-type" evidence="1">
    <location>
        <begin position="21"/>
        <end position="75"/>
    </location>
</feature>
<accession>A0A2A4GU33</accession>
<dbReference type="EMBL" id="MWUU01000028">
    <property type="protein sequence ID" value="PCF53172.1"/>
    <property type="molecule type" value="Genomic_DNA"/>
</dbReference>
<dbReference type="InterPro" id="IPR010982">
    <property type="entry name" value="Lambda_DNA-bd_dom_sf"/>
</dbReference>
<gene>
    <name evidence="2" type="ORF">B5C08_12400</name>
</gene>
<dbReference type="PROSITE" id="PS50943">
    <property type="entry name" value="HTH_CROC1"/>
    <property type="match status" value="1"/>
</dbReference>
<organism evidence="2 3">
    <name type="scientific">Staphylococcus delphini</name>
    <dbReference type="NCBI Taxonomy" id="53344"/>
    <lineage>
        <taxon>Bacteria</taxon>
        <taxon>Bacillati</taxon>
        <taxon>Bacillota</taxon>
        <taxon>Bacilli</taxon>
        <taxon>Bacillales</taxon>
        <taxon>Staphylococcaceae</taxon>
        <taxon>Staphylococcus</taxon>
        <taxon>Staphylococcus intermedius group</taxon>
    </lineage>
</organism>
<proteinExistence type="predicted"/>
<dbReference type="Gene3D" id="1.10.260.40">
    <property type="entry name" value="lambda repressor-like DNA-binding domains"/>
    <property type="match status" value="1"/>
</dbReference>
<name>A0A2A4GU33_9STAP</name>
<dbReference type="GO" id="GO:0003677">
    <property type="term" value="F:DNA binding"/>
    <property type="evidence" value="ECO:0007669"/>
    <property type="project" value="InterPro"/>
</dbReference>
<evidence type="ECO:0000259" key="1">
    <source>
        <dbReference type="PROSITE" id="PS50943"/>
    </source>
</evidence>
<comment type="caution">
    <text evidence="2">The sequence shown here is derived from an EMBL/GenBank/DDBJ whole genome shotgun (WGS) entry which is preliminary data.</text>
</comment>
<dbReference type="InterPro" id="IPR001387">
    <property type="entry name" value="Cro/C1-type_HTH"/>
</dbReference>
<evidence type="ECO:0000313" key="3">
    <source>
        <dbReference type="Proteomes" id="UP000218335"/>
    </source>
</evidence>
<dbReference type="CDD" id="cd00093">
    <property type="entry name" value="HTH_XRE"/>
    <property type="match status" value="1"/>
</dbReference>
<dbReference type="Proteomes" id="UP000218335">
    <property type="component" value="Unassembled WGS sequence"/>
</dbReference>
<reference evidence="2 3" key="1">
    <citation type="journal article" date="2017" name="PLoS ONE">
        <title>Development of a real-time PCR for detection of Staphylococcus pseudintermedius using a novel automated comparison of whole-genome sequences.</title>
        <authorList>
            <person name="Verstappen K.M."/>
            <person name="Huijbregts L."/>
            <person name="Spaninks M."/>
            <person name="Wagenaar J.A."/>
            <person name="Fluit A.C."/>
            <person name="Duim B."/>
        </authorList>
    </citation>
    <scope>NUCLEOTIDE SEQUENCE [LARGE SCALE GENOMIC DNA]</scope>
    <source>
        <strain evidence="2 3">215070706401-1</strain>
    </source>
</reference>
<dbReference type="AlphaFoldDB" id="A0A2A4GU33"/>
<protein>
    <submittedName>
        <fullName evidence="2">Pathogenicity island protein</fullName>
    </submittedName>
</protein>
<dbReference type="RefSeq" id="WP_096638192.1">
    <property type="nucleotide sequence ID" value="NZ_MWRM01000002.1"/>
</dbReference>